<dbReference type="InterPro" id="IPR000577">
    <property type="entry name" value="Carb_kinase_FGGY"/>
</dbReference>
<comment type="caution">
    <text evidence="6">The sequence shown here is derived from an EMBL/GenBank/DDBJ whole genome shotgun (WGS) entry which is preliminary data.</text>
</comment>
<protein>
    <submittedName>
        <fullName evidence="6">Xylulokinase</fullName>
    </submittedName>
</protein>
<dbReference type="Proteomes" id="UP000318380">
    <property type="component" value="Unassembled WGS sequence"/>
</dbReference>
<dbReference type="Gene3D" id="3.30.420.40">
    <property type="match status" value="2"/>
</dbReference>
<name>A0A561BQS5_9ACTN</name>
<accession>A0A561BQS5</accession>
<dbReference type="GO" id="GO:0005975">
    <property type="term" value="P:carbohydrate metabolic process"/>
    <property type="evidence" value="ECO:0007669"/>
    <property type="project" value="InterPro"/>
</dbReference>
<evidence type="ECO:0000313" key="7">
    <source>
        <dbReference type="Proteomes" id="UP000318380"/>
    </source>
</evidence>
<dbReference type="PANTHER" id="PTHR43095">
    <property type="entry name" value="SUGAR KINASE"/>
    <property type="match status" value="1"/>
</dbReference>
<gene>
    <name evidence="6" type="ORF">FB561_2339</name>
</gene>
<keyword evidence="2" id="KW-0808">Transferase</keyword>
<reference evidence="6 7" key="1">
    <citation type="submission" date="2019-06" db="EMBL/GenBank/DDBJ databases">
        <title>Sequencing the genomes of 1000 actinobacteria strains.</title>
        <authorList>
            <person name="Klenk H.-P."/>
        </authorList>
    </citation>
    <scope>NUCLEOTIDE SEQUENCE [LARGE SCALE GENOMIC DNA]</scope>
    <source>
        <strain evidence="6 7">DSM 24683</strain>
    </source>
</reference>
<evidence type="ECO:0000313" key="6">
    <source>
        <dbReference type="EMBL" id="TWD81230.1"/>
    </source>
</evidence>
<dbReference type="RefSeq" id="WP_145805902.1">
    <property type="nucleotide sequence ID" value="NZ_VIVK01000001.1"/>
</dbReference>
<dbReference type="OrthoDB" id="9782710at2"/>
<proteinExistence type="inferred from homology"/>
<dbReference type="InterPro" id="IPR018485">
    <property type="entry name" value="FGGY_C"/>
</dbReference>
<dbReference type="InterPro" id="IPR018484">
    <property type="entry name" value="FGGY_N"/>
</dbReference>
<evidence type="ECO:0000256" key="3">
    <source>
        <dbReference type="ARBA" id="ARBA00022777"/>
    </source>
</evidence>
<dbReference type="Pfam" id="PF00370">
    <property type="entry name" value="FGGY_N"/>
    <property type="match status" value="1"/>
</dbReference>
<dbReference type="Pfam" id="PF02782">
    <property type="entry name" value="FGGY_C"/>
    <property type="match status" value="1"/>
</dbReference>
<keyword evidence="7" id="KW-1185">Reference proteome</keyword>
<dbReference type="GO" id="GO:0016301">
    <property type="term" value="F:kinase activity"/>
    <property type="evidence" value="ECO:0007669"/>
    <property type="project" value="UniProtKB-KW"/>
</dbReference>
<feature type="domain" description="Carbohydrate kinase FGGY C-terminal" evidence="5">
    <location>
        <begin position="231"/>
        <end position="412"/>
    </location>
</feature>
<dbReference type="SUPFAM" id="SSF53067">
    <property type="entry name" value="Actin-like ATPase domain"/>
    <property type="match status" value="2"/>
</dbReference>
<evidence type="ECO:0000256" key="1">
    <source>
        <dbReference type="ARBA" id="ARBA00009156"/>
    </source>
</evidence>
<dbReference type="CDD" id="cd07773">
    <property type="entry name" value="ASKHA_NBD_FGGY_FK"/>
    <property type="match status" value="1"/>
</dbReference>
<dbReference type="PIRSF" id="PIRSF000538">
    <property type="entry name" value="GlpK"/>
    <property type="match status" value="1"/>
</dbReference>
<dbReference type="EMBL" id="VIVK01000001">
    <property type="protein sequence ID" value="TWD81230.1"/>
    <property type="molecule type" value="Genomic_DNA"/>
</dbReference>
<dbReference type="InterPro" id="IPR050406">
    <property type="entry name" value="FGGY_Carb_Kinase"/>
</dbReference>
<evidence type="ECO:0000259" key="4">
    <source>
        <dbReference type="Pfam" id="PF00370"/>
    </source>
</evidence>
<organism evidence="6 7">
    <name type="scientific">Kribbella amoyensis</name>
    <dbReference type="NCBI Taxonomy" id="996641"/>
    <lineage>
        <taxon>Bacteria</taxon>
        <taxon>Bacillati</taxon>
        <taxon>Actinomycetota</taxon>
        <taxon>Actinomycetes</taxon>
        <taxon>Propionibacteriales</taxon>
        <taxon>Kribbellaceae</taxon>
        <taxon>Kribbella</taxon>
    </lineage>
</organism>
<evidence type="ECO:0000256" key="2">
    <source>
        <dbReference type="ARBA" id="ARBA00022679"/>
    </source>
</evidence>
<evidence type="ECO:0000259" key="5">
    <source>
        <dbReference type="Pfam" id="PF02782"/>
    </source>
</evidence>
<dbReference type="InterPro" id="IPR043129">
    <property type="entry name" value="ATPase_NBD"/>
</dbReference>
<sequence>MSWLGIDIGTTNTKVCLLPEGRIRTVPTPTDAAALQRETLHLIAEVGDGQRIEGVGLSGMAETGVPLGSELEPLTKLITWRDQPGVDQAARLAEDIGHQALFARTGLRLSAKLPVTTWRWLADTTSFLRRTRLWAGAPDLVLAALTGTYATHLTHAQRYGVLDLRRRTWDEELLAWGGLDRLPDIAEPFAITARTTHGVLPSGTPVVLCGHDHLVGAWAAGVREPGEVADSLGTSEAVVTPSSAPVLDDVLRLQGISSGWYADGRRGCAISGNGAAGGLVEQRLAYFDRDYRWLVEVLDHVGPPSDHVIAPYPNGRQAPSPDPTPRYDVRGAAADPAEEMRALVDALSYHARWMAEEQTRLLGIEWRSTVALGGPTRLDGWMRRKALASGGRDFAVVHGEATAAEGAALMAAEVVSGQPSVPLESQVVKVFPQLVDQWNGEAWHRFHKVVSEPHRPT</sequence>
<feature type="domain" description="Carbohydrate kinase FGGY N-terminal" evidence="4">
    <location>
        <begin position="48"/>
        <end position="217"/>
    </location>
</feature>
<dbReference type="AlphaFoldDB" id="A0A561BQS5"/>
<comment type="similarity">
    <text evidence="1">Belongs to the FGGY kinase family.</text>
</comment>
<keyword evidence="3 6" id="KW-0418">Kinase</keyword>